<dbReference type="PANTHER" id="PTHR10778">
    <property type="entry name" value="SOLUTE CARRIER FAMILY 35 MEMBER B"/>
    <property type="match status" value="1"/>
</dbReference>
<reference evidence="9" key="1">
    <citation type="submission" date="2022-10" db="EMBL/GenBank/DDBJ databases">
        <authorList>
            <person name="Chen Y."/>
            <person name="Dougan E. K."/>
            <person name="Chan C."/>
            <person name="Rhodes N."/>
            <person name="Thang M."/>
        </authorList>
    </citation>
    <scope>NUCLEOTIDE SEQUENCE</scope>
</reference>
<evidence type="ECO:0000256" key="2">
    <source>
        <dbReference type="ARBA" id="ARBA00022448"/>
    </source>
</evidence>
<evidence type="ECO:0000256" key="5">
    <source>
        <dbReference type="ARBA" id="ARBA00023136"/>
    </source>
</evidence>
<feature type="transmembrane region" description="Helical" evidence="8">
    <location>
        <begin position="338"/>
        <end position="362"/>
    </location>
</feature>
<evidence type="ECO:0000256" key="8">
    <source>
        <dbReference type="SAM" id="Phobius"/>
    </source>
</evidence>
<dbReference type="EMBL" id="CAMXCT030002112">
    <property type="protein sequence ID" value="CAL4783027.1"/>
    <property type="molecule type" value="Genomic_DNA"/>
</dbReference>
<feature type="transmembrane region" description="Helical" evidence="8">
    <location>
        <begin position="93"/>
        <end position="118"/>
    </location>
</feature>
<dbReference type="EMBL" id="CAMXCT020002112">
    <property type="protein sequence ID" value="CAL1149090.1"/>
    <property type="molecule type" value="Genomic_DNA"/>
</dbReference>
<feature type="transmembrane region" description="Helical" evidence="8">
    <location>
        <begin position="252"/>
        <end position="273"/>
    </location>
</feature>
<keyword evidence="5 8" id="KW-0472">Membrane</keyword>
<dbReference type="PANTHER" id="PTHR10778:SF13">
    <property type="entry name" value="ADENOSINE 3'-PHOSPHO 5'-PHOSPHOSULFATE TRANSPORTER 1"/>
    <property type="match status" value="1"/>
</dbReference>
<dbReference type="Pfam" id="PF08449">
    <property type="entry name" value="UAA"/>
    <property type="match status" value="1"/>
</dbReference>
<dbReference type="EMBL" id="CAMXCT010002112">
    <property type="protein sequence ID" value="CAI3995715.1"/>
    <property type="molecule type" value="Genomic_DNA"/>
</dbReference>
<feature type="region of interest" description="Disordered" evidence="7">
    <location>
        <begin position="579"/>
        <end position="601"/>
    </location>
</feature>
<evidence type="ECO:0000256" key="1">
    <source>
        <dbReference type="ARBA" id="ARBA00004141"/>
    </source>
</evidence>
<sequence length="622" mass="68657">MVVRRSYAGLLRGTYFEPRKVTRLEDLSEADQEAQSSAELGLGGSVTPEATSRCPQRATNPAWCVFYGVGIIGSLVLYGIFQEGIMTVPYDGSLFTFSVFLVLCNRLAAVLFAVIMAQVKGESMGNQAPIWKYLIVSLSNVYASSCQYEALKYVSFAVQMLGKSFKMMPVMIWGIIISGKSYSLRDWMVALTVTAGCTEFLMTGPTHSKVDATNSMKGFLLLGGFLALDGLTSTFQEKLFKEHQTTKYNQMLYINLLSAAVSFVTLLATGNFLPAITFSMEHPKFLADCALLSGSAVASQWCIYSQIKEFGALVFAATMNVRQVVSILVSYVKYHNPVTALQILGLLLIFAALFFKSIAAMLEGSKSEKKPLIKGIIEDKVEGVPATDAVDKKAIVNDILTERIRKIQGLNEKFALRALKEEQQAQEAFLWAKEEEEQRQKHREERLRRSADAFEVFARRAQREAREKDRQAEELVAELRRKDQQAAEAAKLAEERRLQLQSRRLARHRQLQMEADAAARQRRAQLRASAEQRALALDAAVATAPPKRRPATAPAGRLDGAARARQQGLSHFAASLDSAHGHYSGSSRPKSATGLRRAWSAPGTRARPRSACCISCGALVQA</sequence>
<feature type="transmembrane region" description="Helical" evidence="8">
    <location>
        <begin position="62"/>
        <end position="81"/>
    </location>
</feature>
<name>A0A9P1CQ90_9DINO</name>
<feature type="compositionally biased region" description="Low complexity" evidence="7">
    <location>
        <begin position="541"/>
        <end position="555"/>
    </location>
</feature>
<reference evidence="10 11" key="2">
    <citation type="submission" date="2024-05" db="EMBL/GenBank/DDBJ databases">
        <authorList>
            <person name="Chen Y."/>
            <person name="Shah S."/>
            <person name="Dougan E. K."/>
            <person name="Thang M."/>
            <person name="Chan C."/>
        </authorList>
    </citation>
    <scope>NUCLEOTIDE SEQUENCE [LARGE SCALE GENOMIC DNA]</scope>
</reference>
<dbReference type="GO" id="GO:0005789">
    <property type="term" value="C:endoplasmic reticulum membrane"/>
    <property type="evidence" value="ECO:0007669"/>
    <property type="project" value="TreeGrafter"/>
</dbReference>
<gene>
    <name evidence="9" type="ORF">C1SCF055_LOCUS22244</name>
</gene>
<keyword evidence="6" id="KW-0175">Coiled coil</keyword>
<evidence type="ECO:0000256" key="6">
    <source>
        <dbReference type="SAM" id="Coils"/>
    </source>
</evidence>
<keyword evidence="4 8" id="KW-1133">Transmembrane helix</keyword>
<dbReference type="OrthoDB" id="1601at2759"/>
<keyword evidence="3 8" id="KW-0812">Transmembrane</keyword>
<dbReference type="GO" id="GO:0000139">
    <property type="term" value="C:Golgi membrane"/>
    <property type="evidence" value="ECO:0007669"/>
    <property type="project" value="TreeGrafter"/>
</dbReference>
<evidence type="ECO:0000313" key="11">
    <source>
        <dbReference type="Proteomes" id="UP001152797"/>
    </source>
</evidence>
<comment type="subcellular location">
    <subcellularLocation>
        <location evidence="1">Membrane</location>
        <topology evidence="1">Multi-pass membrane protein</topology>
    </subcellularLocation>
</comment>
<evidence type="ECO:0000313" key="10">
    <source>
        <dbReference type="EMBL" id="CAL4783027.1"/>
    </source>
</evidence>
<evidence type="ECO:0000313" key="9">
    <source>
        <dbReference type="EMBL" id="CAI3995715.1"/>
    </source>
</evidence>
<organism evidence="9">
    <name type="scientific">Cladocopium goreaui</name>
    <dbReference type="NCBI Taxonomy" id="2562237"/>
    <lineage>
        <taxon>Eukaryota</taxon>
        <taxon>Sar</taxon>
        <taxon>Alveolata</taxon>
        <taxon>Dinophyceae</taxon>
        <taxon>Suessiales</taxon>
        <taxon>Symbiodiniaceae</taxon>
        <taxon>Cladocopium</taxon>
    </lineage>
</organism>
<comment type="caution">
    <text evidence="9">The sequence shown here is derived from an EMBL/GenBank/DDBJ whole genome shotgun (WGS) entry which is preliminary data.</text>
</comment>
<evidence type="ECO:0000256" key="3">
    <source>
        <dbReference type="ARBA" id="ARBA00022692"/>
    </source>
</evidence>
<protein>
    <submittedName>
        <fullName evidence="10">Adenosine 3'-phospho 5'-phosphosulfate transporter 1 (Solute carrier family 35 member B2)</fullName>
    </submittedName>
</protein>
<dbReference type="GO" id="GO:0046964">
    <property type="term" value="F:3'-phosphoadenosine 5'-phosphosulfate transmembrane transporter activity"/>
    <property type="evidence" value="ECO:0007669"/>
    <property type="project" value="TreeGrafter"/>
</dbReference>
<accession>A0A9P1CQ90</accession>
<evidence type="ECO:0000256" key="7">
    <source>
        <dbReference type="SAM" id="MobiDB-lite"/>
    </source>
</evidence>
<feature type="coiled-coil region" evidence="6">
    <location>
        <begin position="458"/>
        <end position="496"/>
    </location>
</feature>
<evidence type="ECO:0000256" key="4">
    <source>
        <dbReference type="ARBA" id="ARBA00022989"/>
    </source>
</evidence>
<keyword evidence="11" id="KW-1185">Reference proteome</keyword>
<keyword evidence="2" id="KW-0813">Transport</keyword>
<feature type="region of interest" description="Disordered" evidence="7">
    <location>
        <begin position="541"/>
        <end position="566"/>
    </location>
</feature>
<proteinExistence type="predicted"/>
<dbReference type="AlphaFoldDB" id="A0A9P1CQ90"/>
<dbReference type="Proteomes" id="UP001152797">
    <property type="component" value="Unassembled WGS sequence"/>
</dbReference>
<dbReference type="InterPro" id="IPR013657">
    <property type="entry name" value="SCL35B1-4/HUT1"/>
</dbReference>